<gene>
    <name evidence="1" type="ORF">SPARVUS_LOCUS13376382</name>
</gene>
<evidence type="ECO:0000313" key="2">
    <source>
        <dbReference type="Proteomes" id="UP001162483"/>
    </source>
</evidence>
<protein>
    <submittedName>
        <fullName evidence="1">Uncharacterized protein</fullName>
    </submittedName>
</protein>
<name>A0ABN9G8H2_9NEOB</name>
<dbReference type="Proteomes" id="UP001162483">
    <property type="component" value="Unassembled WGS sequence"/>
</dbReference>
<organism evidence="1 2">
    <name type="scientific">Staurois parvus</name>
    <dbReference type="NCBI Taxonomy" id="386267"/>
    <lineage>
        <taxon>Eukaryota</taxon>
        <taxon>Metazoa</taxon>
        <taxon>Chordata</taxon>
        <taxon>Craniata</taxon>
        <taxon>Vertebrata</taxon>
        <taxon>Euteleostomi</taxon>
        <taxon>Amphibia</taxon>
        <taxon>Batrachia</taxon>
        <taxon>Anura</taxon>
        <taxon>Neobatrachia</taxon>
        <taxon>Ranoidea</taxon>
        <taxon>Ranidae</taxon>
        <taxon>Staurois</taxon>
    </lineage>
</organism>
<keyword evidence="2" id="KW-1185">Reference proteome</keyword>
<accession>A0ABN9G8H2</accession>
<dbReference type="EMBL" id="CATNWA010017885">
    <property type="protein sequence ID" value="CAI9603813.1"/>
    <property type="molecule type" value="Genomic_DNA"/>
</dbReference>
<comment type="caution">
    <text evidence="1">The sequence shown here is derived from an EMBL/GenBank/DDBJ whole genome shotgun (WGS) entry which is preliminary data.</text>
</comment>
<sequence length="44" mass="4547">MGPGCFGGKRGTYSILVSECLCKSLYKSLITTRGGLTTHGAPGQ</sequence>
<reference evidence="1" key="1">
    <citation type="submission" date="2023-05" db="EMBL/GenBank/DDBJ databases">
        <authorList>
            <person name="Stuckert A."/>
        </authorList>
    </citation>
    <scope>NUCLEOTIDE SEQUENCE</scope>
</reference>
<proteinExistence type="predicted"/>
<evidence type="ECO:0000313" key="1">
    <source>
        <dbReference type="EMBL" id="CAI9603813.1"/>
    </source>
</evidence>